<name>A0A4R2L3Y5_9GAMM</name>
<dbReference type="SMART" id="SM00388">
    <property type="entry name" value="HisKA"/>
    <property type="match status" value="1"/>
</dbReference>
<dbReference type="CDD" id="cd17546">
    <property type="entry name" value="REC_hyHK_CKI1_RcsC-like"/>
    <property type="match status" value="1"/>
</dbReference>
<evidence type="ECO:0000256" key="2">
    <source>
        <dbReference type="ARBA" id="ARBA00004651"/>
    </source>
</evidence>
<dbReference type="CDD" id="cd16922">
    <property type="entry name" value="HATPase_EvgS-ArcB-TorS-like"/>
    <property type="match status" value="1"/>
</dbReference>
<keyword evidence="22" id="KW-1185">Reference proteome</keyword>
<evidence type="ECO:0000313" key="21">
    <source>
        <dbReference type="EMBL" id="TCO80442.1"/>
    </source>
</evidence>
<keyword evidence="8" id="KW-0547">Nucleotide-binding</keyword>
<dbReference type="InterPro" id="IPR036097">
    <property type="entry name" value="HisK_dim/P_sf"/>
</dbReference>
<dbReference type="Gene3D" id="3.40.50.2300">
    <property type="match status" value="1"/>
</dbReference>
<dbReference type="InterPro" id="IPR003661">
    <property type="entry name" value="HisK_dim/P_dom"/>
</dbReference>
<keyword evidence="5 14" id="KW-0597">Phosphoprotein</keyword>
<dbReference type="InterPro" id="IPR001789">
    <property type="entry name" value="Sig_transdc_resp-reg_receiver"/>
</dbReference>
<dbReference type="PRINTS" id="PR00344">
    <property type="entry name" value="BCTRLSENSOR"/>
</dbReference>
<dbReference type="SMART" id="SM00448">
    <property type="entry name" value="REC"/>
    <property type="match status" value="1"/>
</dbReference>
<evidence type="ECO:0000256" key="18">
    <source>
        <dbReference type="SAM" id="SignalP"/>
    </source>
</evidence>
<dbReference type="FunFam" id="1.10.287.130:FF:000003">
    <property type="entry name" value="Histidine kinase"/>
    <property type="match status" value="1"/>
</dbReference>
<comment type="caution">
    <text evidence="21">The sequence shown here is derived from an EMBL/GenBank/DDBJ whole genome shotgun (WGS) entry which is preliminary data.</text>
</comment>
<dbReference type="SUPFAM" id="SSF52172">
    <property type="entry name" value="CheY-like"/>
    <property type="match status" value="1"/>
</dbReference>
<keyword evidence="4" id="KW-1003">Cell membrane</keyword>
<keyword evidence="9 21" id="KW-0418">Kinase</keyword>
<evidence type="ECO:0000256" key="8">
    <source>
        <dbReference type="ARBA" id="ARBA00022741"/>
    </source>
</evidence>
<evidence type="ECO:0000256" key="5">
    <source>
        <dbReference type="ARBA" id="ARBA00022553"/>
    </source>
</evidence>
<feature type="signal peptide" evidence="18">
    <location>
        <begin position="1"/>
        <end position="27"/>
    </location>
</feature>
<dbReference type="OrthoDB" id="9797243at2"/>
<organism evidence="21 22">
    <name type="scientific">Plasticicumulans lactativorans</name>
    <dbReference type="NCBI Taxonomy" id="1133106"/>
    <lineage>
        <taxon>Bacteria</taxon>
        <taxon>Pseudomonadati</taxon>
        <taxon>Pseudomonadota</taxon>
        <taxon>Gammaproteobacteria</taxon>
        <taxon>Candidatus Competibacteraceae</taxon>
        <taxon>Plasticicumulans</taxon>
    </lineage>
</organism>
<evidence type="ECO:0000256" key="4">
    <source>
        <dbReference type="ARBA" id="ARBA00022475"/>
    </source>
</evidence>
<keyword evidence="18" id="KW-0732">Signal</keyword>
<evidence type="ECO:0000256" key="3">
    <source>
        <dbReference type="ARBA" id="ARBA00012438"/>
    </source>
</evidence>
<dbReference type="InterPro" id="IPR004358">
    <property type="entry name" value="Sig_transdc_His_kin-like_C"/>
</dbReference>
<reference evidence="21 22" key="1">
    <citation type="submission" date="2019-03" db="EMBL/GenBank/DDBJ databases">
        <title>Genomic Encyclopedia of Type Strains, Phase IV (KMG-IV): sequencing the most valuable type-strain genomes for metagenomic binning, comparative biology and taxonomic classification.</title>
        <authorList>
            <person name="Goeker M."/>
        </authorList>
    </citation>
    <scope>NUCLEOTIDE SEQUENCE [LARGE SCALE GENOMIC DNA]</scope>
    <source>
        <strain evidence="21 22">DSM 25287</strain>
    </source>
</reference>
<evidence type="ECO:0000259" key="20">
    <source>
        <dbReference type="PROSITE" id="PS50110"/>
    </source>
</evidence>
<evidence type="ECO:0000256" key="11">
    <source>
        <dbReference type="ARBA" id="ARBA00022989"/>
    </source>
</evidence>
<feature type="chain" id="PRO_5020324919" description="histidine kinase" evidence="18">
    <location>
        <begin position="28"/>
        <end position="785"/>
    </location>
</feature>
<dbReference type="PANTHER" id="PTHR45339">
    <property type="entry name" value="HYBRID SIGNAL TRANSDUCTION HISTIDINE KINASE J"/>
    <property type="match status" value="1"/>
</dbReference>
<evidence type="ECO:0000313" key="22">
    <source>
        <dbReference type="Proteomes" id="UP000295765"/>
    </source>
</evidence>
<evidence type="ECO:0000256" key="10">
    <source>
        <dbReference type="ARBA" id="ARBA00022840"/>
    </source>
</evidence>
<evidence type="ECO:0000256" key="6">
    <source>
        <dbReference type="ARBA" id="ARBA00022679"/>
    </source>
</evidence>
<dbReference type="PROSITE" id="PS50110">
    <property type="entry name" value="RESPONSE_REGULATORY"/>
    <property type="match status" value="1"/>
</dbReference>
<dbReference type="Pfam" id="PF02518">
    <property type="entry name" value="HATPase_c"/>
    <property type="match status" value="1"/>
</dbReference>
<dbReference type="InterPro" id="IPR005467">
    <property type="entry name" value="His_kinase_dom"/>
</dbReference>
<evidence type="ECO:0000256" key="12">
    <source>
        <dbReference type="ARBA" id="ARBA00023012"/>
    </source>
</evidence>
<feature type="transmembrane region" description="Helical" evidence="17">
    <location>
        <begin position="155"/>
        <end position="176"/>
    </location>
</feature>
<dbReference type="CDD" id="cd00082">
    <property type="entry name" value="HisKA"/>
    <property type="match status" value="1"/>
</dbReference>
<dbReference type="Gene3D" id="1.10.287.130">
    <property type="match status" value="1"/>
</dbReference>
<dbReference type="InterPro" id="IPR036890">
    <property type="entry name" value="HATPase_C_sf"/>
</dbReference>
<feature type="coiled-coil region" evidence="15">
    <location>
        <begin position="230"/>
        <end position="257"/>
    </location>
</feature>
<dbReference type="Proteomes" id="UP000295765">
    <property type="component" value="Unassembled WGS sequence"/>
</dbReference>
<evidence type="ECO:0000256" key="16">
    <source>
        <dbReference type="SAM" id="MobiDB-lite"/>
    </source>
</evidence>
<evidence type="ECO:0000256" key="13">
    <source>
        <dbReference type="ARBA" id="ARBA00023136"/>
    </source>
</evidence>
<evidence type="ECO:0000256" key="1">
    <source>
        <dbReference type="ARBA" id="ARBA00000085"/>
    </source>
</evidence>
<keyword evidence="15" id="KW-0175">Coiled coil</keyword>
<dbReference type="AlphaFoldDB" id="A0A4R2L3Y5"/>
<evidence type="ECO:0000256" key="14">
    <source>
        <dbReference type="PROSITE-ProRule" id="PRU00169"/>
    </source>
</evidence>
<sequence>MIARAIGRLALLALLPLSLATAAALFAATTERLHEAKQTFHLHNAALADLFARMAERALLAGDQASLRALARELVADGDIERVTLHNANGGTLLHERRPLRATRGSGDGSPPLVIERDLSAGPTEGAMPAGMRMRVEVSTQRLDAARDAIVHEGLLLAGLSLLALLLGVAGTLHAVGRPLHRTLRRLAQATSLPLARRDAWQALEGGVNELVRTRQTQRDAVPTHDEAAIAELRATVEDLELRNARLDLARRQAEQTTRFKSEFLANMSHEIRTPLNGVLGFIELLGKTPLDPTQQGYLNTVGASAQNLTVLLNDILDFSRIEAGKLDLVRRPFDLREVLDNAVRLFAPAARVKGLSLVLDVAPEVPAELIGDSARLVQIVSNLVSNAVKFTDRGSVEVAVGVRSGTEAGPRLLLDFTVRDTGIGIAPQDQRRLFDAFDQLHAAPSRRQGGSGLGLAICQRLIRMMEGEIAVESSPGCGTTFVFSLLFERLPSTRETLRAPGALQVLAVCGDAALLNALGHILALRGIVLSACERLAEAVATIERLPATLPVLVFVDLHGLEDSAGALAERIRSVPPAAARRWVLIGDDDADATLRPAIAPGVERLERPPLSREVLSLVDAMPAASAVPVEADEAGAPGTGMRVLLADDNLINRQLARIFLTQLGAVVDEVADGAQAVAAGGRQGYDLILLDLHMPVLDGLAAARQLRDGGPNRDTPIVALSGDAEPVDPRAQRAAGIDRHLRKPITGDALREVLGWSRPSAADEQRPQAAPATTPQLPPPATLP</sequence>
<feature type="domain" description="Histidine kinase" evidence="19">
    <location>
        <begin position="267"/>
        <end position="490"/>
    </location>
</feature>
<comment type="subcellular location">
    <subcellularLocation>
        <location evidence="2">Cell membrane</location>
        <topology evidence="2">Multi-pass membrane protein</topology>
    </subcellularLocation>
</comment>
<evidence type="ECO:0000256" key="7">
    <source>
        <dbReference type="ARBA" id="ARBA00022692"/>
    </source>
</evidence>
<keyword evidence="13 17" id="KW-0472">Membrane</keyword>
<comment type="catalytic activity">
    <reaction evidence="1">
        <text>ATP + protein L-histidine = ADP + protein N-phospho-L-histidine.</text>
        <dbReference type="EC" id="2.7.13.3"/>
    </reaction>
</comment>
<dbReference type="RefSeq" id="WP_132543556.1">
    <property type="nucleotide sequence ID" value="NZ_SLWY01000014.1"/>
</dbReference>
<accession>A0A4R2L3Y5</accession>
<dbReference type="SMART" id="SM00387">
    <property type="entry name" value="HATPase_c"/>
    <property type="match status" value="1"/>
</dbReference>
<feature type="region of interest" description="Disordered" evidence="16">
    <location>
        <begin position="755"/>
        <end position="785"/>
    </location>
</feature>
<dbReference type="SUPFAM" id="SSF55874">
    <property type="entry name" value="ATPase domain of HSP90 chaperone/DNA topoisomerase II/histidine kinase"/>
    <property type="match status" value="1"/>
</dbReference>
<dbReference type="GO" id="GO:0005886">
    <property type="term" value="C:plasma membrane"/>
    <property type="evidence" value="ECO:0007669"/>
    <property type="project" value="UniProtKB-SubCell"/>
</dbReference>
<dbReference type="GO" id="GO:0005524">
    <property type="term" value="F:ATP binding"/>
    <property type="evidence" value="ECO:0007669"/>
    <property type="project" value="UniProtKB-KW"/>
</dbReference>
<evidence type="ECO:0000256" key="17">
    <source>
        <dbReference type="SAM" id="Phobius"/>
    </source>
</evidence>
<evidence type="ECO:0000259" key="19">
    <source>
        <dbReference type="PROSITE" id="PS50109"/>
    </source>
</evidence>
<evidence type="ECO:0000256" key="9">
    <source>
        <dbReference type="ARBA" id="ARBA00022777"/>
    </source>
</evidence>
<keyword evidence="11 17" id="KW-1133">Transmembrane helix</keyword>
<keyword evidence="7 17" id="KW-0812">Transmembrane</keyword>
<dbReference type="PANTHER" id="PTHR45339:SF1">
    <property type="entry name" value="HYBRID SIGNAL TRANSDUCTION HISTIDINE KINASE J"/>
    <property type="match status" value="1"/>
</dbReference>
<dbReference type="Gene3D" id="3.30.565.10">
    <property type="entry name" value="Histidine kinase-like ATPase, C-terminal domain"/>
    <property type="match status" value="1"/>
</dbReference>
<protein>
    <recommendedName>
        <fullName evidence="3">histidine kinase</fullName>
        <ecNumber evidence="3">2.7.13.3</ecNumber>
    </recommendedName>
</protein>
<dbReference type="PROSITE" id="PS50109">
    <property type="entry name" value="HIS_KIN"/>
    <property type="match status" value="1"/>
</dbReference>
<dbReference type="Pfam" id="PF00512">
    <property type="entry name" value="HisKA"/>
    <property type="match status" value="1"/>
</dbReference>
<dbReference type="SUPFAM" id="SSF47384">
    <property type="entry name" value="Homodimeric domain of signal transducing histidine kinase"/>
    <property type="match status" value="1"/>
</dbReference>
<keyword evidence="12" id="KW-0902">Two-component regulatory system</keyword>
<dbReference type="Pfam" id="PF00072">
    <property type="entry name" value="Response_reg"/>
    <property type="match status" value="1"/>
</dbReference>
<dbReference type="InterPro" id="IPR011006">
    <property type="entry name" value="CheY-like_superfamily"/>
</dbReference>
<feature type="domain" description="Response regulatory" evidence="20">
    <location>
        <begin position="643"/>
        <end position="759"/>
    </location>
</feature>
<dbReference type="EMBL" id="SLWY01000014">
    <property type="protein sequence ID" value="TCO80442.1"/>
    <property type="molecule type" value="Genomic_DNA"/>
</dbReference>
<feature type="modified residue" description="4-aspartylphosphate" evidence="14">
    <location>
        <position position="692"/>
    </location>
</feature>
<dbReference type="FunFam" id="3.30.565.10:FF:000010">
    <property type="entry name" value="Sensor histidine kinase RcsC"/>
    <property type="match status" value="1"/>
</dbReference>
<dbReference type="GO" id="GO:0000155">
    <property type="term" value="F:phosphorelay sensor kinase activity"/>
    <property type="evidence" value="ECO:0007669"/>
    <property type="project" value="InterPro"/>
</dbReference>
<keyword evidence="6" id="KW-0808">Transferase</keyword>
<evidence type="ECO:0000256" key="15">
    <source>
        <dbReference type="SAM" id="Coils"/>
    </source>
</evidence>
<keyword evidence="10" id="KW-0067">ATP-binding</keyword>
<dbReference type="InterPro" id="IPR003594">
    <property type="entry name" value="HATPase_dom"/>
</dbReference>
<dbReference type="EC" id="2.7.13.3" evidence="3"/>
<gene>
    <name evidence="21" type="ORF">EV699_11486</name>
</gene>
<proteinExistence type="predicted"/>